<feature type="compositionally biased region" description="Low complexity" evidence="1">
    <location>
        <begin position="28"/>
        <end position="60"/>
    </location>
</feature>
<sequence length="163" mass="18153">MIYIYRILMSRNFGRFDCDKIDTDDTDSQYSLYSNSSSPSLIDDSHQNSPNQDSQNSSSDGFSKLLPTKKTGNSVAANHITKQLVQETLMDEGLRVVKELTDQIRDAGNGVDLRVFNKLSDSPRTSNSSSSCTVSSSSPALELQRQLFKQDQPLPMKFEMTLG</sequence>
<dbReference type="Proteomes" id="UP000759131">
    <property type="component" value="Unassembled WGS sequence"/>
</dbReference>
<reference evidence="2" key="1">
    <citation type="submission" date="2020-11" db="EMBL/GenBank/DDBJ databases">
        <authorList>
            <person name="Tran Van P."/>
        </authorList>
    </citation>
    <scope>NUCLEOTIDE SEQUENCE</scope>
</reference>
<proteinExistence type="predicted"/>
<dbReference type="AlphaFoldDB" id="A0A7R9Q761"/>
<dbReference type="EMBL" id="OC870338">
    <property type="protein sequence ID" value="CAD7634966.1"/>
    <property type="molecule type" value="Genomic_DNA"/>
</dbReference>
<name>A0A7R9Q761_9ACAR</name>
<dbReference type="EMBL" id="CAJPIZ010015763">
    <property type="protein sequence ID" value="CAG2115396.1"/>
    <property type="molecule type" value="Genomic_DNA"/>
</dbReference>
<protein>
    <submittedName>
        <fullName evidence="2">Uncharacterized protein</fullName>
    </submittedName>
</protein>
<evidence type="ECO:0000256" key="1">
    <source>
        <dbReference type="SAM" id="MobiDB-lite"/>
    </source>
</evidence>
<feature type="region of interest" description="Disordered" evidence="1">
    <location>
        <begin position="27"/>
        <end position="70"/>
    </location>
</feature>
<gene>
    <name evidence="2" type="ORF">OSB1V03_LOCUS15358</name>
</gene>
<evidence type="ECO:0000313" key="2">
    <source>
        <dbReference type="EMBL" id="CAD7634966.1"/>
    </source>
</evidence>
<accession>A0A7R9Q761</accession>
<keyword evidence="3" id="KW-1185">Reference proteome</keyword>
<dbReference type="OrthoDB" id="10028556at2759"/>
<organism evidence="2">
    <name type="scientific">Medioppia subpectinata</name>
    <dbReference type="NCBI Taxonomy" id="1979941"/>
    <lineage>
        <taxon>Eukaryota</taxon>
        <taxon>Metazoa</taxon>
        <taxon>Ecdysozoa</taxon>
        <taxon>Arthropoda</taxon>
        <taxon>Chelicerata</taxon>
        <taxon>Arachnida</taxon>
        <taxon>Acari</taxon>
        <taxon>Acariformes</taxon>
        <taxon>Sarcoptiformes</taxon>
        <taxon>Oribatida</taxon>
        <taxon>Brachypylina</taxon>
        <taxon>Oppioidea</taxon>
        <taxon>Oppiidae</taxon>
        <taxon>Medioppia</taxon>
    </lineage>
</organism>
<evidence type="ECO:0000313" key="3">
    <source>
        <dbReference type="Proteomes" id="UP000759131"/>
    </source>
</evidence>